<dbReference type="Proteomes" id="UP000616769">
    <property type="component" value="Unassembled WGS sequence"/>
</dbReference>
<evidence type="ECO:0000256" key="1">
    <source>
        <dbReference type="ARBA" id="ARBA00022737"/>
    </source>
</evidence>
<feature type="compositionally biased region" description="Polar residues" evidence="4">
    <location>
        <begin position="116"/>
        <end position="138"/>
    </location>
</feature>
<dbReference type="PANTHER" id="PTHR13976">
    <property type="entry name" value="HETEROGENEOUS NUCLEAR RIBONUCLEOPROTEIN-RELATED"/>
    <property type="match status" value="1"/>
</dbReference>
<dbReference type="OrthoDB" id="2588702at2759"/>
<reference evidence="9" key="2">
    <citation type="journal article" date="2020" name="PLoS Negl. Trop. Dis.">
        <title>High-quality nuclear genome for Sarcoptes scabiei-A critical resource for a neglected parasite.</title>
        <authorList>
            <person name="Korhonen P.K."/>
            <person name="Gasser R.B."/>
            <person name="Ma G."/>
            <person name="Wang T."/>
            <person name="Stroehlein A.J."/>
            <person name="Young N.D."/>
            <person name="Ang C.S."/>
            <person name="Fernando D.D."/>
            <person name="Lu H.C."/>
            <person name="Taylor S."/>
            <person name="Reynolds S.L."/>
            <person name="Mofiz E."/>
            <person name="Najaraj S.H."/>
            <person name="Gowda H."/>
            <person name="Madugundu A."/>
            <person name="Renuse S."/>
            <person name="Holt D."/>
            <person name="Pandey A."/>
            <person name="Papenfuss A.T."/>
            <person name="Fischer K."/>
        </authorList>
    </citation>
    <scope>NUCLEOTIDE SEQUENCE [LARGE SCALE GENOMIC DNA]</scope>
</reference>
<dbReference type="EnsemblMetazoa" id="SSS_1296s_mrna">
    <property type="protein sequence ID" value="KAF7492586.1"/>
    <property type="gene ID" value="SSS_1296"/>
</dbReference>
<dbReference type="InterPro" id="IPR035979">
    <property type="entry name" value="RBD_domain_sf"/>
</dbReference>
<feature type="compositionally biased region" description="Pro residues" evidence="4">
    <location>
        <begin position="507"/>
        <end position="519"/>
    </location>
</feature>
<sequence>MSIIIRLQNLPLEANSLDIRRFFQGLHIPDGGVHIVGGNQGDAFIAFGSDEDARQAMERNGNLIKSSRIKLLLSSRNEMQRVIDAVRNQTKMIPPVNVQPQVPQSAPKPMISSATLQQPMPSAHNNASSHFYQSQPNNAVGPFGSNPSDKWDSNRPNYRERSRSRSRSPKNRFEDQEYQSSNRNINPMSSGLAGSLIQMSQPAQMPQYSQNAPNNLDPFKASGPSAPINPNYQKPPPETMREQSLYASGDDQSYRSGGQSYGEASNNYNDYPPKYPLIPDEQRDRWNHTTASNTDYRDHGTANDPFRKLDSMPSTQQQNVPLGSGNNSYSQSNSGFNQMNQEPYLHPPQPMNAPNNGSTLFPTRLFTIQLFDLPYNVRNEDLIKFFHPLFLNDERIKLFYDEKGFPTGVGLARFSSPREFETALSYNNRFLLDRQVQIRPFDEINGPQPNYQMNSSAKNSGPILPQQSMNSPLMPTPTNPPIGGHFRPSENYPPYQNSPDDIGGFQRPPPLQYEGPPPSHSNFSPLQPQPVDRKELVLYMKGLPYSNCTKKDVADFFEPINLANIEIEADSRGKPTGNAFVEFKDLHDCDRGMEYNMRHMGKRYIELIPLLIVEKYGPNYHMPSTAPPPKHRSSKGPPFGNHPPITYCVSVKGLSKHVTSKDLKSFFSKINAETYAIHILFTSDRLNAGEALIEFLTKEKQRRALDCDGDLIGHDRLIIRAIPYEVVRNAIQQPPPQLGHRGPSDYGGPYSIDSPKSHSKHNSRFNDRSSKFARSNVPPFFDKATILLATNISMKAIDEDLCVFFSDYKVGLNQIKLRVVPDGKDQSKEAQISFHCKADAERAQRVMNMKYFLDRKIHLKFL</sequence>
<dbReference type="CDD" id="cd12254">
    <property type="entry name" value="RRM_hnRNPH_ESRPs_RBM12_like"/>
    <property type="match status" value="3"/>
</dbReference>
<feature type="region of interest" description="Disordered" evidence="4">
    <location>
        <begin position="116"/>
        <end position="348"/>
    </location>
</feature>
<dbReference type="PROSITE" id="PS50102">
    <property type="entry name" value="RRM"/>
    <property type="match status" value="3"/>
</dbReference>
<feature type="compositionally biased region" description="Polar residues" evidence="4">
    <location>
        <begin position="447"/>
        <end position="473"/>
    </location>
</feature>
<gene>
    <name evidence="7" type="ORF">QR98_0003440</name>
    <name evidence="6" type="ORF">SSS_1296</name>
</gene>
<organism evidence="7 10">
    <name type="scientific">Sarcoptes scabiei</name>
    <name type="common">Itch mite</name>
    <name type="synonym">Acarus scabiei</name>
    <dbReference type="NCBI Taxonomy" id="52283"/>
    <lineage>
        <taxon>Eukaryota</taxon>
        <taxon>Metazoa</taxon>
        <taxon>Ecdysozoa</taxon>
        <taxon>Arthropoda</taxon>
        <taxon>Chelicerata</taxon>
        <taxon>Arachnida</taxon>
        <taxon>Acari</taxon>
        <taxon>Acariformes</taxon>
        <taxon>Sarcoptiformes</taxon>
        <taxon>Astigmata</taxon>
        <taxon>Psoroptidia</taxon>
        <taxon>Sarcoptoidea</taxon>
        <taxon>Sarcoptidae</taxon>
        <taxon>Sarcoptinae</taxon>
        <taxon>Sarcoptes</taxon>
    </lineage>
</organism>
<dbReference type="EMBL" id="WVUK01000056">
    <property type="protein sequence ID" value="KAF7492586.1"/>
    <property type="molecule type" value="Genomic_DNA"/>
</dbReference>
<feature type="domain" description="RRM" evidence="5">
    <location>
        <begin position="366"/>
        <end position="443"/>
    </location>
</feature>
<evidence type="ECO:0000256" key="3">
    <source>
        <dbReference type="PROSITE-ProRule" id="PRU00176"/>
    </source>
</evidence>
<dbReference type="Proteomes" id="UP000070412">
    <property type="component" value="Unassembled WGS sequence"/>
</dbReference>
<feature type="compositionally biased region" description="Basic and acidic residues" evidence="4">
    <location>
        <begin position="149"/>
        <end position="163"/>
    </location>
</feature>
<feature type="compositionally biased region" description="Polar residues" evidence="4">
    <location>
        <begin position="250"/>
        <end position="269"/>
    </location>
</feature>
<reference evidence="6" key="3">
    <citation type="submission" date="2020-01" db="EMBL/GenBank/DDBJ databases">
        <authorList>
            <person name="Korhonen P.K.K."/>
            <person name="Guangxu M.G."/>
            <person name="Wang T.W."/>
            <person name="Stroehlein A.J.S."/>
            <person name="Young N.D."/>
            <person name="Ang C.-S.A."/>
            <person name="Fernando D.W.F."/>
            <person name="Lu H.L."/>
            <person name="Taylor S.T."/>
            <person name="Ehtesham M.E.M."/>
            <person name="Najaraj S.H.N."/>
            <person name="Harsha G.H.G."/>
            <person name="Madugundu A.M."/>
            <person name="Renuse S.R."/>
            <person name="Holt D.H."/>
            <person name="Pandey A.P."/>
            <person name="Papenfuss A.P."/>
            <person name="Gasser R.B.G."/>
            <person name="Fischer K.F."/>
        </authorList>
    </citation>
    <scope>NUCLEOTIDE SEQUENCE</scope>
    <source>
        <strain evidence="6">SSS_KF_BRIS2020</strain>
    </source>
</reference>
<dbReference type="InterPro" id="IPR012677">
    <property type="entry name" value="Nucleotide-bd_a/b_plait_sf"/>
</dbReference>
<dbReference type="Gene3D" id="3.30.70.330">
    <property type="match status" value="5"/>
</dbReference>
<reference evidence="8" key="4">
    <citation type="submission" date="2022-06" db="UniProtKB">
        <authorList>
            <consortium name="EnsemblMetazoa"/>
        </authorList>
    </citation>
    <scope>IDENTIFICATION</scope>
</reference>
<dbReference type="Pfam" id="PF00076">
    <property type="entry name" value="RRM_1"/>
    <property type="match status" value="3"/>
</dbReference>
<evidence type="ECO:0000256" key="4">
    <source>
        <dbReference type="SAM" id="MobiDB-lite"/>
    </source>
</evidence>
<keyword evidence="2 3" id="KW-0694">RNA-binding</keyword>
<dbReference type="GO" id="GO:0003723">
    <property type="term" value="F:RNA binding"/>
    <property type="evidence" value="ECO:0007669"/>
    <property type="project" value="UniProtKB-UniRule"/>
</dbReference>
<evidence type="ECO:0000259" key="5">
    <source>
        <dbReference type="PROSITE" id="PS50102"/>
    </source>
</evidence>
<evidence type="ECO:0000313" key="6">
    <source>
        <dbReference type="EMBL" id="KAF7492586.1"/>
    </source>
</evidence>
<evidence type="ECO:0000313" key="8">
    <source>
        <dbReference type="EnsemblMetazoa" id="KAF7492586.1"/>
    </source>
</evidence>
<feature type="compositionally biased region" description="Polar residues" evidence="4">
    <location>
        <begin position="312"/>
        <end position="321"/>
    </location>
</feature>
<evidence type="ECO:0000256" key="2">
    <source>
        <dbReference type="ARBA" id="ARBA00022884"/>
    </source>
</evidence>
<feature type="region of interest" description="Disordered" evidence="4">
    <location>
        <begin position="443"/>
        <end position="528"/>
    </location>
</feature>
<feature type="compositionally biased region" description="Basic and acidic residues" evidence="4">
    <location>
        <begin position="295"/>
        <end position="310"/>
    </location>
</feature>
<feature type="compositionally biased region" description="Low complexity" evidence="4">
    <location>
        <begin position="323"/>
        <end position="335"/>
    </location>
</feature>
<feature type="compositionally biased region" description="Polar residues" evidence="4">
    <location>
        <begin position="197"/>
        <end position="214"/>
    </location>
</feature>
<dbReference type="InterPro" id="IPR050666">
    <property type="entry name" value="ESRP"/>
</dbReference>
<evidence type="ECO:0000313" key="7">
    <source>
        <dbReference type="EMBL" id="KPL98203.1"/>
    </source>
</evidence>
<feature type="region of interest" description="Disordered" evidence="4">
    <location>
        <begin position="733"/>
        <end position="770"/>
    </location>
</feature>
<evidence type="ECO:0000313" key="10">
    <source>
        <dbReference type="Proteomes" id="UP000616769"/>
    </source>
</evidence>
<dbReference type="AlphaFoldDB" id="A0A131ZTQ1"/>
<dbReference type="CDD" id="cd12510">
    <property type="entry name" value="RRM1_RBM12_like"/>
    <property type="match status" value="1"/>
</dbReference>
<feature type="domain" description="RRM" evidence="5">
    <location>
        <begin position="536"/>
        <end position="607"/>
    </location>
</feature>
<dbReference type="VEuPathDB" id="VectorBase:SSCA003230"/>
<dbReference type="SUPFAM" id="SSF54928">
    <property type="entry name" value="RNA-binding domain, RBD"/>
    <property type="match status" value="4"/>
</dbReference>
<keyword evidence="1" id="KW-0677">Repeat</keyword>
<reference evidence="7 10" key="1">
    <citation type="journal article" date="2015" name="Parasit. Vectors">
        <title>Draft genome of the scabies mite.</title>
        <authorList>
            <person name="Rider S.D.Jr."/>
            <person name="Morgan M.S."/>
            <person name="Arlian L.G."/>
        </authorList>
    </citation>
    <scope>NUCLEOTIDE SEQUENCE [LARGE SCALE GENOMIC DNA]</scope>
    <source>
        <strain evidence="7">Arlian Lab</strain>
    </source>
</reference>
<keyword evidence="9" id="KW-1185">Reference proteome</keyword>
<protein>
    <submittedName>
        <fullName evidence="6">RNA-binding protein 12</fullName>
    </submittedName>
    <submittedName>
        <fullName evidence="7">RNA-binding protein-like protein 2</fullName>
    </submittedName>
</protein>
<feature type="compositionally biased region" description="Polar residues" evidence="4">
    <location>
        <begin position="178"/>
        <end position="189"/>
    </location>
</feature>
<accession>A0A131ZTQ1</accession>
<dbReference type="SMART" id="SM00360">
    <property type="entry name" value="RRM"/>
    <property type="match status" value="5"/>
</dbReference>
<proteinExistence type="predicted"/>
<evidence type="ECO:0000313" key="9">
    <source>
        <dbReference type="Proteomes" id="UP000070412"/>
    </source>
</evidence>
<dbReference type="EMBL" id="JXLN01000467">
    <property type="protein sequence ID" value="KPL98203.1"/>
    <property type="molecule type" value="Genomic_DNA"/>
</dbReference>
<feature type="domain" description="RRM" evidence="5">
    <location>
        <begin position="3"/>
        <end position="76"/>
    </location>
</feature>
<dbReference type="InterPro" id="IPR000504">
    <property type="entry name" value="RRM_dom"/>
</dbReference>
<name>A0A131ZTQ1_SARSC</name>